<dbReference type="SUPFAM" id="SSF48452">
    <property type="entry name" value="TPR-like"/>
    <property type="match status" value="2"/>
</dbReference>
<keyword evidence="6" id="KW-0418">Kinase</keyword>
<accession>A0A6I6GGY3</accession>
<dbReference type="GO" id="GO:0016020">
    <property type="term" value="C:membrane"/>
    <property type="evidence" value="ECO:0007669"/>
    <property type="project" value="InterPro"/>
</dbReference>
<dbReference type="InterPro" id="IPR011990">
    <property type="entry name" value="TPR-like_helical_dom_sf"/>
</dbReference>
<sequence length="701" mass="79882">MAACGKDCLLAGVKLLCSVEINSTLDGNNPFNLIHFFMRQTTHHCYRAALLLFVLHLLLPLPAAVAQTAALDSIYKLAQKAPNDSARLMYLRRYGLVLARNNFEKGMKVLEDGASEAFAKGYNLLAVDYYLNKGIALYEKGEYIQSIASDERTEKMYLQLPDNDRRTWGLAAVLNNLGTAYSLINELETAQQYYLRSIEQFEKLKDSTSLLVAHFNVAFIYIDMQQWEQANFYLQRSIDHLSSKLFYDEAVHSIARKAAICFRLNKMQEGLQLLRKADSLLPKASYELSAIYVHNARGDYYAAKGDWQQSLQQHRMAYPLSLQYNDPYYIADEAWEMGRAFLQLQQHDSAEAYLNKALQVARQYNYLPKVKFILKDMAAYYAGIGDYKMAWQQASALNNFTDSLVARQNHNRILLNDARYQSRQKETRISTLEKENVAKSITLQKRSLMMYVLLAALLVVLLMGALYYRTYRQKQQLQQQRIDQLETEKQLMAAEAILKGEEQERSRLAKDLHDGLGGMLSGVKFSFQHMRENLVMTPDNQAAFERGIDMLDSSIKELRRVAHNMMPESLVKFGLDAALKDFCHSVSESGAIQLSYQSFQLHNLSLDQQMAIGIYRVVQELINNVLKHAAAKNALVQINYQDGHMTITVEDDGKGFDTATLYNSGGMGWSNIQSRINYLQGKIDVQSTPDKGTSVFIEFDV</sequence>
<dbReference type="KEGG" id="fls:GLV81_17430"/>
<feature type="coiled-coil region" evidence="9">
    <location>
        <begin position="468"/>
        <end position="511"/>
    </location>
</feature>
<evidence type="ECO:0000256" key="10">
    <source>
        <dbReference type="SAM" id="Phobius"/>
    </source>
</evidence>
<dbReference type="SUPFAM" id="SSF55874">
    <property type="entry name" value="ATPase domain of HSP90 chaperone/DNA topoisomerase II/histidine kinase"/>
    <property type="match status" value="1"/>
</dbReference>
<keyword evidence="4" id="KW-0808">Transferase</keyword>
<evidence type="ECO:0000256" key="2">
    <source>
        <dbReference type="ARBA" id="ARBA00012438"/>
    </source>
</evidence>
<evidence type="ECO:0000256" key="7">
    <source>
        <dbReference type="ARBA" id="ARBA00022840"/>
    </source>
</evidence>
<dbReference type="AlphaFoldDB" id="A0A6I6GGY3"/>
<keyword evidence="3" id="KW-0597">Phosphoprotein</keyword>
<dbReference type="SMART" id="SM00387">
    <property type="entry name" value="HATPase_c"/>
    <property type="match status" value="1"/>
</dbReference>
<keyword evidence="5" id="KW-0547">Nucleotide-binding</keyword>
<dbReference type="InterPro" id="IPR036890">
    <property type="entry name" value="HATPase_C_sf"/>
</dbReference>
<comment type="catalytic activity">
    <reaction evidence="1">
        <text>ATP + protein L-histidine = ADP + protein N-phospho-L-histidine.</text>
        <dbReference type="EC" id="2.7.13.3"/>
    </reaction>
</comment>
<dbReference type="GO" id="GO:0000155">
    <property type="term" value="F:phosphorelay sensor kinase activity"/>
    <property type="evidence" value="ECO:0007669"/>
    <property type="project" value="InterPro"/>
</dbReference>
<keyword evidence="10" id="KW-1133">Transmembrane helix</keyword>
<dbReference type="Gene3D" id="3.30.565.10">
    <property type="entry name" value="Histidine kinase-like ATPase, C-terminal domain"/>
    <property type="match status" value="1"/>
</dbReference>
<keyword evidence="10" id="KW-0472">Membrane</keyword>
<dbReference type="Pfam" id="PF07730">
    <property type="entry name" value="HisKA_3"/>
    <property type="match status" value="1"/>
</dbReference>
<organism evidence="12 13">
    <name type="scientific">Phnomibacter ginsenosidimutans</name>
    <dbReference type="NCBI Taxonomy" id="2676868"/>
    <lineage>
        <taxon>Bacteria</taxon>
        <taxon>Pseudomonadati</taxon>
        <taxon>Bacteroidota</taxon>
        <taxon>Chitinophagia</taxon>
        <taxon>Chitinophagales</taxon>
        <taxon>Chitinophagaceae</taxon>
        <taxon>Phnomibacter</taxon>
    </lineage>
</organism>
<keyword evidence="8" id="KW-0902">Two-component regulatory system</keyword>
<dbReference type="InterPro" id="IPR011712">
    <property type="entry name" value="Sig_transdc_His_kin_sub3_dim/P"/>
</dbReference>
<dbReference type="InterPro" id="IPR005467">
    <property type="entry name" value="His_kinase_dom"/>
</dbReference>
<reference evidence="12 13" key="1">
    <citation type="submission" date="2019-11" db="EMBL/GenBank/DDBJ databases">
        <authorList>
            <person name="Im W.T."/>
        </authorList>
    </citation>
    <scope>NUCLEOTIDE SEQUENCE [LARGE SCALE GENOMIC DNA]</scope>
    <source>
        <strain evidence="12 13">SB-02</strain>
    </source>
</reference>
<evidence type="ECO:0000256" key="1">
    <source>
        <dbReference type="ARBA" id="ARBA00000085"/>
    </source>
</evidence>
<dbReference type="CDD" id="cd16917">
    <property type="entry name" value="HATPase_UhpB-NarQ-NarX-like"/>
    <property type="match status" value="1"/>
</dbReference>
<feature type="domain" description="Histidine kinase" evidence="11">
    <location>
        <begin position="614"/>
        <end position="701"/>
    </location>
</feature>
<dbReference type="GO" id="GO:0005524">
    <property type="term" value="F:ATP binding"/>
    <property type="evidence" value="ECO:0007669"/>
    <property type="project" value="UniProtKB-KW"/>
</dbReference>
<dbReference type="InterPro" id="IPR019734">
    <property type="entry name" value="TPR_rpt"/>
</dbReference>
<feature type="transmembrane region" description="Helical" evidence="10">
    <location>
        <begin position="448"/>
        <end position="468"/>
    </location>
</feature>
<protein>
    <recommendedName>
        <fullName evidence="2">histidine kinase</fullName>
        <ecNumber evidence="2">2.7.13.3</ecNumber>
    </recommendedName>
</protein>
<evidence type="ECO:0000313" key="13">
    <source>
        <dbReference type="Proteomes" id="UP000426027"/>
    </source>
</evidence>
<dbReference type="EC" id="2.7.13.3" evidence="2"/>
<dbReference type="EMBL" id="CP046566">
    <property type="protein sequence ID" value="QGW29660.1"/>
    <property type="molecule type" value="Genomic_DNA"/>
</dbReference>
<evidence type="ECO:0000259" key="11">
    <source>
        <dbReference type="PROSITE" id="PS50109"/>
    </source>
</evidence>
<evidence type="ECO:0000256" key="8">
    <source>
        <dbReference type="ARBA" id="ARBA00023012"/>
    </source>
</evidence>
<feature type="transmembrane region" description="Helical" evidence="10">
    <location>
        <begin position="45"/>
        <end position="65"/>
    </location>
</feature>
<evidence type="ECO:0000256" key="3">
    <source>
        <dbReference type="ARBA" id="ARBA00022553"/>
    </source>
</evidence>
<dbReference type="PANTHER" id="PTHR24421">
    <property type="entry name" value="NITRATE/NITRITE SENSOR PROTEIN NARX-RELATED"/>
    <property type="match status" value="1"/>
</dbReference>
<evidence type="ECO:0000313" key="12">
    <source>
        <dbReference type="EMBL" id="QGW29660.1"/>
    </source>
</evidence>
<proteinExistence type="predicted"/>
<dbReference type="PANTHER" id="PTHR24421:SF10">
    <property type="entry name" value="NITRATE_NITRITE SENSOR PROTEIN NARQ"/>
    <property type="match status" value="1"/>
</dbReference>
<name>A0A6I6GGY3_9BACT</name>
<dbReference type="PROSITE" id="PS50109">
    <property type="entry name" value="HIS_KIN"/>
    <property type="match status" value="1"/>
</dbReference>
<dbReference type="Pfam" id="PF13424">
    <property type="entry name" value="TPR_12"/>
    <property type="match status" value="1"/>
</dbReference>
<dbReference type="Pfam" id="PF02518">
    <property type="entry name" value="HATPase_c"/>
    <property type="match status" value="1"/>
</dbReference>
<dbReference type="InterPro" id="IPR050482">
    <property type="entry name" value="Sensor_HK_TwoCompSys"/>
</dbReference>
<evidence type="ECO:0000256" key="4">
    <source>
        <dbReference type="ARBA" id="ARBA00022679"/>
    </source>
</evidence>
<evidence type="ECO:0000256" key="9">
    <source>
        <dbReference type="SAM" id="Coils"/>
    </source>
</evidence>
<dbReference type="GO" id="GO:0046983">
    <property type="term" value="F:protein dimerization activity"/>
    <property type="evidence" value="ECO:0007669"/>
    <property type="project" value="InterPro"/>
</dbReference>
<keyword evidence="13" id="KW-1185">Reference proteome</keyword>
<dbReference type="Pfam" id="PF13181">
    <property type="entry name" value="TPR_8"/>
    <property type="match status" value="1"/>
</dbReference>
<dbReference type="Gene3D" id="1.20.5.1930">
    <property type="match status" value="1"/>
</dbReference>
<gene>
    <name evidence="12" type="ORF">GLV81_17430</name>
</gene>
<evidence type="ECO:0000256" key="5">
    <source>
        <dbReference type="ARBA" id="ARBA00022741"/>
    </source>
</evidence>
<dbReference type="Gene3D" id="1.25.40.10">
    <property type="entry name" value="Tetratricopeptide repeat domain"/>
    <property type="match status" value="2"/>
</dbReference>
<dbReference type="SMART" id="SM00028">
    <property type="entry name" value="TPR"/>
    <property type="match status" value="6"/>
</dbReference>
<evidence type="ECO:0000256" key="6">
    <source>
        <dbReference type="ARBA" id="ARBA00022777"/>
    </source>
</evidence>
<keyword evidence="9" id="KW-0175">Coiled coil</keyword>
<dbReference type="InterPro" id="IPR003594">
    <property type="entry name" value="HATPase_dom"/>
</dbReference>
<keyword evidence="10" id="KW-0812">Transmembrane</keyword>
<keyword evidence="7" id="KW-0067">ATP-binding</keyword>
<dbReference type="Proteomes" id="UP000426027">
    <property type="component" value="Chromosome"/>
</dbReference>